<dbReference type="NCBIfam" id="TIGR02055">
    <property type="entry name" value="APS_reductase"/>
    <property type="match status" value="1"/>
</dbReference>
<gene>
    <name evidence="12" type="primary">cysH</name>
    <name evidence="14" type="ORF">D4N35_001670</name>
</gene>
<dbReference type="Gene3D" id="3.40.50.620">
    <property type="entry name" value="HUPs"/>
    <property type="match status" value="1"/>
</dbReference>
<keyword evidence="15" id="KW-1185">Reference proteome</keyword>
<sequence length="244" mass="28382">MSIPLISYKEFEEDPFKDWIPSDETKGAVKVLQWAYDSYKDSIIYACSFGAEGIVLIDLISKIKPNAQVVFLDTGVHFKETYELIDTVKEKYPDLQIQLKQPALTLEEQSKQYGPELWKSQPDLCCYIRKVKPLEEVLHGVPAWISGLRREQSLSRKDIDFVNKDDRFQSIKVCPLIYWTWEDVWAYIRQNHLPYNPLHEKGYPSIGCEPCTSLVTDDRDFRAGRWAGFHKTECGLHTSDNRQN</sequence>
<evidence type="ECO:0000256" key="5">
    <source>
        <dbReference type="ARBA" id="ARBA00023014"/>
    </source>
</evidence>
<feature type="binding site" evidence="12">
    <location>
        <position position="208"/>
    </location>
    <ligand>
        <name>[4Fe-4S] cluster</name>
        <dbReference type="ChEBI" id="CHEBI:49883"/>
    </ligand>
</feature>
<feature type="binding site" evidence="12">
    <location>
        <position position="211"/>
    </location>
    <ligand>
        <name>[4Fe-4S] cluster</name>
        <dbReference type="ChEBI" id="CHEBI:49883"/>
    </ligand>
</feature>
<keyword evidence="4 12" id="KW-0408">Iron</keyword>
<comment type="caution">
    <text evidence="14">The sequence shown here is derived from an EMBL/GenBank/DDBJ whole genome shotgun (WGS) entry which is preliminary data.</text>
</comment>
<evidence type="ECO:0000256" key="2">
    <source>
        <dbReference type="ARBA" id="ARBA00022490"/>
    </source>
</evidence>
<proteinExistence type="inferred from homology"/>
<dbReference type="HAMAP" id="MF_00063">
    <property type="entry name" value="CysH"/>
    <property type="match status" value="1"/>
</dbReference>
<dbReference type="GO" id="GO:0019379">
    <property type="term" value="P:sulfate assimilation, phosphoadenylyl sulfate reduction by phosphoadenylyl-sulfate reductase (thioredoxin)"/>
    <property type="evidence" value="ECO:0007669"/>
    <property type="project" value="UniProtKB-UniRule"/>
</dbReference>
<comment type="subcellular location">
    <subcellularLocation>
        <location evidence="12">Cytoplasm</location>
    </subcellularLocation>
</comment>
<evidence type="ECO:0000256" key="12">
    <source>
        <dbReference type="HAMAP-Rule" id="MF_00063"/>
    </source>
</evidence>
<evidence type="ECO:0000256" key="8">
    <source>
        <dbReference type="ARBA" id="ARBA00024386"/>
    </source>
</evidence>
<dbReference type="GO" id="GO:0005737">
    <property type="term" value="C:cytoplasm"/>
    <property type="evidence" value="ECO:0007669"/>
    <property type="project" value="UniProtKB-SubCell"/>
</dbReference>
<evidence type="ECO:0000256" key="1">
    <source>
        <dbReference type="ARBA" id="ARBA00009732"/>
    </source>
</evidence>
<protein>
    <recommendedName>
        <fullName evidence="9 12">Adenosine 5'-phosphosulfate reductase</fullName>
        <shortName evidence="12">APS reductase</shortName>
        <ecNumber evidence="8 12">1.8.4.10</ecNumber>
    </recommendedName>
    <alternativeName>
        <fullName evidence="11 12">5'-adenylylsulfate reductase</fullName>
    </alternativeName>
    <alternativeName>
        <fullName evidence="10 12">Thioredoxin-dependent 5'-adenylylsulfate reductase</fullName>
    </alternativeName>
</protein>
<keyword evidence="5 12" id="KW-0411">Iron-sulfur</keyword>
<dbReference type="GO" id="GO:0019344">
    <property type="term" value="P:cysteine biosynthetic process"/>
    <property type="evidence" value="ECO:0007669"/>
    <property type="project" value="InterPro"/>
</dbReference>
<dbReference type="OrthoDB" id="9772604at2"/>
<keyword evidence="2 12" id="KW-0963">Cytoplasm</keyword>
<evidence type="ECO:0000256" key="10">
    <source>
        <dbReference type="ARBA" id="ARBA00030894"/>
    </source>
</evidence>
<comment type="catalytic activity">
    <reaction evidence="12">
        <text>[thioredoxin]-disulfide + sulfite + AMP + 2 H(+) = adenosine 5'-phosphosulfate + [thioredoxin]-dithiol</text>
        <dbReference type="Rhea" id="RHEA:21976"/>
        <dbReference type="Rhea" id="RHEA-COMP:10698"/>
        <dbReference type="Rhea" id="RHEA-COMP:10700"/>
        <dbReference type="ChEBI" id="CHEBI:15378"/>
        <dbReference type="ChEBI" id="CHEBI:17359"/>
        <dbReference type="ChEBI" id="CHEBI:29950"/>
        <dbReference type="ChEBI" id="CHEBI:50058"/>
        <dbReference type="ChEBI" id="CHEBI:58243"/>
        <dbReference type="ChEBI" id="CHEBI:456215"/>
        <dbReference type="EC" id="1.8.4.10"/>
    </reaction>
</comment>
<dbReference type="GO" id="GO:0046872">
    <property type="term" value="F:metal ion binding"/>
    <property type="evidence" value="ECO:0007669"/>
    <property type="project" value="UniProtKB-KW"/>
</dbReference>
<name>A0A443J493_9BACI</name>
<dbReference type="InterPro" id="IPR002500">
    <property type="entry name" value="PAPS_reduct_dom"/>
</dbReference>
<dbReference type="GO" id="GO:0051539">
    <property type="term" value="F:4 iron, 4 sulfur cluster binding"/>
    <property type="evidence" value="ECO:0007669"/>
    <property type="project" value="UniProtKB-UniRule"/>
</dbReference>
<dbReference type="CDD" id="cd23945">
    <property type="entry name" value="PAPS_reductase"/>
    <property type="match status" value="1"/>
</dbReference>
<evidence type="ECO:0000313" key="14">
    <source>
        <dbReference type="EMBL" id="RWR15269.1"/>
    </source>
</evidence>
<dbReference type="NCBIfam" id="NF002537">
    <property type="entry name" value="PRK02090.1"/>
    <property type="match status" value="1"/>
</dbReference>
<dbReference type="GO" id="GO:0043866">
    <property type="term" value="F:adenylyl-sulfate reductase (thioredoxin) activity"/>
    <property type="evidence" value="ECO:0007669"/>
    <property type="project" value="UniProtKB-EC"/>
</dbReference>
<dbReference type="EMBL" id="QYTU02000001">
    <property type="protein sequence ID" value="RWR15269.1"/>
    <property type="molecule type" value="Genomic_DNA"/>
</dbReference>
<dbReference type="PANTHER" id="PTHR46509:SF1">
    <property type="entry name" value="PHOSPHOADENOSINE PHOSPHOSULFATE REDUCTASE"/>
    <property type="match status" value="1"/>
</dbReference>
<dbReference type="InterPro" id="IPR011798">
    <property type="entry name" value="APS_reductase"/>
</dbReference>
<comment type="cofactor">
    <cofactor evidence="12">
        <name>[4Fe-4S] cluster</name>
        <dbReference type="ChEBI" id="CHEBI:49883"/>
    </cofactor>
    <text evidence="12">Binds 1 [4Fe-4S] cluster per subunit.</text>
</comment>
<dbReference type="FunFam" id="3.40.50.620:FF:000095">
    <property type="entry name" value="Phosphoadenosine phosphosulfate reductase"/>
    <property type="match status" value="1"/>
</dbReference>
<comment type="similarity">
    <text evidence="1 12">Belongs to the PAPS reductase family. CysH subfamily.</text>
</comment>
<comment type="pathway">
    <text evidence="7 12">Sulfur metabolism; hydrogen sulfide biosynthesis; sulfite from sulfate.</text>
</comment>
<reference evidence="14" key="1">
    <citation type="submission" date="2018-12" db="EMBL/GenBank/DDBJ databases">
        <authorList>
            <person name="Sun L."/>
            <person name="Chen Z."/>
        </authorList>
    </citation>
    <scope>NUCLEOTIDE SEQUENCE [LARGE SCALE GENOMIC DNA]</scope>
    <source>
        <strain evidence="14">DSM 16012</strain>
    </source>
</reference>
<evidence type="ECO:0000259" key="13">
    <source>
        <dbReference type="Pfam" id="PF01507"/>
    </source>
</evidence>
<dbReference type="SUPFAM" id="SSF52402">
    <property type="entry name" value="Adenine nucleotide alpha hydrolases-like"/>
    <property type="match status" value="1"/>
</dbReference>
<dbReference type="Pfam" id="PF01507">
    <property type="entry name" value="PAPS_reduct"/>
    <property type="match status" value="1"/>
</dbReference>
<dbReference type="GO" id="GO:0070814">
    <property type="term" value="P:hydrogen sulfide biosynthetic process"/>
    <property type="evidence" value="ECO:0007669"/>
    <property type="project" value="UniProtKB-UniRule"/>
</dbReference>
<dbReference type="EC" id="1.8.4.10" evidence="8 12"/>
<dbReference type="RefSeq" id="WP_120068933.1">
    <property type="nucleotide sequence ID" value="NZ_CP126113.1"/>
</dbReference>
<evidence type="ECO:0000256" key="3">
    <source>
        <dbReference type="ARBA" id="ARBA00023002"/>
    </source>
</evidence>
<keyword evidence="3 12" id="KW-0560">Oxidoreductase</keyword>
<evidence type="ECO:0000256" key="4">
    <source>
        <dbReference type="ARBA" id="ARBA00023004"/>
    </source>
</evidence>
<evidence type="ECO:0000256" key="9">
    <source>
        <dbReference type="ARBA" id="ARBA00029514"/>
    </source>
</evidence>
<feature type="binding site" evidence="12">
    <location>
        <position position="126"/>
    </location>
    <ligand>
        <name>[4Fe-4S] cluster</name>
        <dbReference type="ChEBI" id="CHEBI:49883"/>
    </ligand>
</feature>
<dbReference type="NCBIfam" id="TIGR00434">
    <property type="entry name" value="cysH"/>
    <property type="match status" value="1"/>
</dbReference>
<feature type="domain" description="Phosphoadenosine phosphosulphate reductase" evidence="13">
    <location>
        <begin position="43"/>
        <end position="213"/>
    </location>
</feature>
<comment type="function">
    <text evidence="6 12">Catalyzes the formation of sulfite from adenosine 5'-phosphosulfate (APS) using thioredoxin as an electron donor.</text>
</comment>
<dbReference type="Proteomes" id="UP000273811">
    <property type="component" value="Unassembled WGS sequence"/>
</dbReference>
<evidence type="ECO:0000256" key="6">
    <source>
        <dbReference type="ARBA" id="ARBA00024298"/>
    </source>
</evidence>
<dbReference type="PANTHER" id="PTHR46509">
    <property type="entry name" value="PHOSPHOADENOSINE PHOSPHOSULFATE REDUCTASE"/>
    <property type="match status" value="1"/>
</dbReference>
<keyword evidence="12" id="KW-0479">Metal-binding</keyword>
<evidence type="ECO:0000256" key="11">
    <source>
        <dbReference type="ARBA" id="ARBA00032041"/>
    </source>
</evidence>
<dbReference type="GO" id="GO:0004604">
    <property type="term" value="F:phosphoadenylyl-sulfate reductase (thioredoxin) activity"/>
    <property type="evidence" value="ECO:0007669"/>
    <property type="project" value="UniProtKB-UniRule"/>
</dbReference>
<organism evidence="14 15">
    <name type="scientific">Siminovitchia fortis</name>
    <dbReference type="NCBI Taxonomy" id="254758"/>
    <lineage>
        <taxon>Bacteria</taxon>
        <taxon>Bacillati</taxon>
        <taxon>Bacillota</taxon>
        <taxon>Bacilli</taxon>
        <taxon>Bacillales</taxon>
        <taxon>Bacillaceae</taxon>
        <taxon>Siminovitchia</taxon>
    </lineage>
</organism>
<feature type="binding site" evidence="12">
    <location>
        <position position="125"/>
    </location>
    <ligand>
        <name>[4Fe-4S] cluster</name>
        <dbReference type="ChEBI" id="CHEBI:49883"/>
    </ligand>
</feature>
<evidence type="ECO:0000256" key="7">
    <source>
        <dbReference type="ARBA" id="ARBA00024327"/>
    </source>
</evidence>
<accession>A0A443J493</accession>
<dbReference type="InterPro" id="IPR004511">
    <property type="entry name" value="PAPS/APS_Rdtase"/>
</dbReference>
<evidence type="ECO:0000313" key="15">
    <source>
        <dbReference type="Proteomes" id="UP000273811"/>
    </source>
</evidence>
<feature type="active site" description="Nucleophile; cysteine thiosulfonate intermediate" evidence="12">
    <location>
        <position position="234"/>
    </location>
</feature>
<dbReference type="PIRSF" id="PIRSF000857">
    <property type="entry name" value="PAPS_reductase"/>
    <property type="match status" value="1"/>
</dbReference>
<dbReference type="AlphaFoldDB" id="A0A443J493"/>
<dbReference type="InterPro" id="IPR014729">
    <property type="entry name" value="Rossmann-like_a/b/a_fold"/>
</dbReference>